<dbReference type="Proteomes" id="UP000279673">
    <property type="component" value="Unassembled WGS sequence"/>
</dbReference>
<evidence type="ECO:0008006" key="3">
    <source>
        <dbReference type="Google" id="ProtNLM"/>
    </source>
</evidence>
<reference evidence="1 2" key="1">
    <citation type="submission" date="2018-10" db="EMBL/GenBank/DDBJ databases">
        <title>Rhodobacter sp . BO-81.</title>
        <authorList>
            <person name="Im W.T."/>
        </authorList>
    </citation>
    <scope>NUCLEOTIDE SEQUENCE [LARGE SCALE GENOMIC DNA]</scope>
    <source>
        <strain evidence="1 2">BO-81</strain>
    </source>
</reference>
<dbReference type="AlphaFoldDB" id="A0A421BX29"/>
<sequence>MIRDNVIFGKENFLFLHNGAHAETSLLIGEAVPEATSVRNFRDNISARRAWCAERGIAYAHVVYPSKHLVYRDHLPDDLAGRVGGIYQRYFAGDDEILYPIDLLLEGRKQGHVFRTWDTHLNDRGALIVVQALLSKIGIEAGDIQDAFEVAESNLGGDLANMTALSGTVPEMVLRQKFRFFISNNLPLLPRNRFHSVVIRNRHSVTESRLLVFGDSFLHQSLKFLARYFREILFVRSSSFQEDIVALYEPDAIISGNVERYLMKVNRDVDADSFLLSQLNSPDYASDDRHQLAFNAQLSHRFHRLAYDRWTPAIDALQPSAETQLVPVQDLVSTGTSFRATGNDPIFSIHGTAGQRIERFTVEFVSDVDSVAQFFFIPEGDRTFSGEHSISLAVVRGFNRLQFELGGQLVKGLRFDPLAAPGTISLRRSELVTLPG</sequence>
<name>A0A421BX29_9RHOB</name>
<dbReference type="RefSeq" id="WP_121530261.1">
    <property type="nucleotide sequence ID" value="NZ_RCHI01000001.1"/>
</dbReference>
<evidence type="ECO:0000313" key="2">
    <source>
        <dbReference type="Proteomes" id="UP000279673"/>
    </source>
</evidence>
<keyword evidence="2" id="KW-1185">Reference proteome</keyword>
<dbReference type="EMBL" id="RCHI01000001">
    <property type="protein sequence ID" value="RLL72896.1"/>
    <property type="molecule type" value="Genomic_DNA"/>
</dbReference>
<comment type="caution">
    <text evidence="1">The sequence shown here is derived from an EMBL/GenBank/DDBJ whole genome shotgun (WGS) entry which is preliminary data.</text>
</comment>
<gene>
    <name evidence="1" type="ORF">DYS74_00810</name>
</gene>
<accession>A0A421BX29</accession>
<evidence type="ECO:0000313" key="1">
    <source>
        <dbReference type="EMBL" id="RLL72896.1"/>
    </source>
</evidence>
<protein>
    <recommendedName>
        <fullName evidence="3">AlgX/AlgJ SGNH hydrolase-like domain-containing protein</fullName>
    </recommendedName>
</protein>
<proteinExistence type="predicted"/>
<organism evidence="1 2">
    <name type="scientific">Paenirhodobacter hankyongi</name>
    <dbReference type="NCBI Taxonomy" id="2294033"/>
    <lineage>
        <taxon>Bacteria</taxon>
        <taxon>Pseudomonadati</taxon>
        <taxon>Pseudomonadota</taxon>
        <taxon>Alphaproteobacteria</taxon>
        <taxon>Rhodobacterales</taxon>
        <taxon>Rhodobacter group</taxon>
        <taxon>Paenirhodobacter</taxon>
    </lineage>
</organism>